<feature type="compositionally biased region" description="Pro residues" evidence="1">
    <location>
        <begin position="228"/>
        <end position="240"/>
    </location>
</feature>
<keyword evidence="2" id="KW-0732">Signal</keyword>
<feature type="region of interest" description="Disordered" evidence="1">
    <location>
        <begin position="212"/>
        <end position="241"/>
    </location>
</feature>
<feature type="compositionally biased region" description="Basic and acidic residues" evidence="1">
    <location>
        <begin position="212"/>
        <end position="226"/>
    </location>
</feature>
<protein>
    <submittedName>
        <fullName evidence="3">Uncharacterized protein</fullName>
    </submittedName>
</protein>
<dbReference type="EMBL" id="CP036275">
    <property type="protein sequence ID" value="QDU40906.1"/>
    <property type="molecule type" value="Genomic_DNA"/>
</dbReference>
<gene>
    <name evidence="3" type="ORF">Mal4_52690</name>
</gene>
<name>A0A517ZEM0_9PLAN</name>
<feature type="chain" id="PRO_5022146527" evidence="2">
    <location>
        <begin position="36"/>
        <end position="273"/>
    </location>
</feature>
<evidence type="ECO:0000256" key="2">
    <source>
        <dbReference type="SAM" id="SignalP"/>
    </source>
</evidence>
<accession>A0A517ZEM0</accession>
<reference evidence="3 4" key="1">
    <citation type="submission" date="2019-02" db="EMBL/GenBank/DDBJ databases">
        <title>Deep-cultivation of Planctomycetes and their phenomic and genomic characterization uncovers novel biology.</title>
        <authorList>
            <person name="Wiegand S."/>
            <person name="Jogler M."/>
            <person name="Boedeker C."/>
            <person name="Pinto D."/>
            <person name="Vollmers J."/>
            <person name="Rivas-Marin E."/>
            <person name="Kohn T."/>
            <person name="Peeters S.H."/>
            <person name="Heuer A."/>
            <person name="Rast P."/>
            <person name="Oberbeckmann S."/>
            <person name="Bunk B."/>
            <person name="Jeske O."/>
            <person name="Meyerdierks A."/>
            <person name="Storesund J.E."/>
            <person name="Kallscheuer N."/>
            <person name="Luecker S."/>
            <person name="Lage O.M."/>
            <person name="Pohl T."/>
            <person name="Merkel B.J."/>
            <person name="Hornburger P."/>
            <person name="Mueller R.-W."/>
            <person name="Bruemmer F."/>
            <person name="Labrenz M."/>
            <person name="Spormann A.M."/>
            <person name="Op den Camp H."/>
            <person name="Overmann J."/>
            <person name="Amann R."/>
            <person name="Jetten M.S.M."/>
            <person name="Mascher T."/>
            <person name="Medema M.H."/>
            <person name="Devos D.P."/>
            <person name="Kaster A.-K."/>
            <person name="Ovreas L."/>
            <person name="Rohde M."/>
            <person name="Galperin M.Y."/>
            <person name="Jogler C."/>
        </authorList>
    </citation>
    <scope>NUCLEOTIDE SEQUENCE [LARGE SCALE GENOMIC DNA]</scope>
    <source>
        <strain evidence="3 4">Mal4</strain>
    </source>
</reference>
<dbReference type="KEGG" id="mri:Mal4_52690"/>
<evidence type="ECO:0000256" key="1">
    <source>
        <dbReference type="SAM" id="MobiDB-lite"/>
    </source>
</evidence>
<dbReference type="RefSeq" id="WP_145372146.1">
    <property type="nucleotide sequence ID" value="NZ_CP036275.1"/>
</dbReference>
<dbReference type="OrthoDB" id="274080at2"/>
<feature type="signal peptide" evidence="2">
    <location>
        <begin position="1"/>
        <end position="35"/>
    </location>
</feature>
<organism evidence="3 4">
    <name type="scientific">Maioricimonas rarisocia</name>
    <dbReference type="NCBI Taxonomy" id="2528026"/>
    <lineage>
        <taxon>Bacteria</taxon>
        <taxon>Pseudomonadati</taxon>
        <taxon>Planctomycetota</taxon>
        <taxon>Planctomycetia</taxon>
        <taxon>Planctomycetales</taxon>
        <taxon>Planctomycetaceae</taxon>
        <taxon>Maioricimonas</taxon>
    </lineage>
</organism>
<dbReference type="Proteomes" id="UP000320496">
    <property type="component" value="Chromosome"/>
</dbReference>
<sequence length="273" mass="29509" precursor="true">MSRNIRTPVRLLPGLILSATLTALLLLVMAANAEAAGGTANVATPGQPAYINPNWPEGTADLVNDPARTHGWNPWFSEWPNDVNHYGYAVESMEDVNRLVQKLAAIKTPLRRVLLAPTDEPGNIGWVSSVPKGNGLAALFSIGDQQRLDQWHSRLPGGKFGVMEFESVPVAVPPTLTLFVSNDIMVLDQLEAPPGVEVAFGYGSGLFLKSNTSREREASEKAKSGDDPAPPPVKGEPVPPELQKVLDRINSFVQNHRMRQQEEEDAAVPPGGD</sequence>
<evidence type="ECO:0000313" key="4">
    <source>
        <dbReference type="Proteomes" id="UP000320496"/>
    </source>
</evidence>
<evidence type="ECO:0000313" key="3">
    <source>
        <dbReference type="EMBL" id="QDU40906.1"/>
    </source>
</evidence>
<proteinExistence type="predicted"/>
<dbReference type="AlphaFoldDB" id="A0A517ZEM0"/>
<keyword evidence="4" id="KW-1185">Reference proteome</keyword>